<dbReference type="AlphaFoldDB" id="A0A822YZ13"/>
<proteinExistence type="predicted"/>
<dbReference type="EMBL" id="DUZY01000005">
    <property type="protein sequence ID" value="DAD39334.1"/>
    <property type="molecule type" value="Genomic_DNA"/>
</dbReference>
<dbReference type="Proteomes" id="UP000607653">
    <property type="component" value="Unassembled WGS sequence"/>
</dbReference>
<protein>
    <submittedName>
        <fullName evidence="2">Uncharacterized protein</fullName>
    </submittedName>
</protein>
<feature type="region of interest" description="Disordered" evidence="1">
    <location>
        <begin position="18"/>
        <end position="52"/>
    </location>
</feature>
<feature type="compositionally biased region" description="Basic and acidic residues" evidence="1">
    <location>
        <begin position="18"/>
        <end position="28"/>
    </location>
</feature>
<gene>
    <name evidence="2" type="ORF">HUJ06_013657</name>
</gene>
<organism evidence="2 3">
    <name type="scientific">Nelumbo nucifera</name>
    <name type="common">Sacred lotus</name>
    <dbReference type="NCBI Taxonomy" id="4432"/>
    <lineage>
        <taxon>Eukaryota</taxon>
        <taxon>Viridiplantae</taxon>
        <taxon>Streptophyta</taxon>
        <taxon>Embryophyta</taxon>
        <taxon>Tracheophyta</taxon>
        <taxon>Spermatophyta</taxon>
        <taxon>Magnoliopsida</taxon>
        <taxon>Proteales</taxon>
        <taxon>Nelumbonaceae</taxon>
        <taxon>Nelumbo</taxon>
    </lineage>
</organism>
<keyword evidence="3" id="KW-1185">Reference proteome</keyword>
<name>A0A822YZ13_NELNU</name>
<evidence type="ECO:0000256" key="1">
    <source>
        <dbReference type="SAM" id="MobiDB-lite"/>
    </source>
</evidence>
<reference evidence="2 3" key="1">
    <citation type="journal article" date="2020" name="Mol. Biol. Evol.">
        <title>Distinct Expression and Methylation Patterns for Genes with Different Fates following a Single Whole-Genome Duplication in Flowering Plants.</title>
        <authorList>
            <person name="Shi T."/>
            <person name="Rahmani R.S."/>
            <person name="Gugger P.F."/>
            <person name="Wang M."/>
            <person name="Li H."/>
            <person name="Zhang Y."/>
            <person name="Li Z."/>
            <person name="Wang Q."/>
            <person name="Van de Peer Y."/>
            <person name="Marchal K."/>
            <person name="Chen J."/>
        </authorList>
    </citation>
    <scope>NUCLEOTIDE SEQUENCE [LARGE SCALE GENOMIC DNA]</scope>
    <source>
        <tissue evidence="2">Leaf</tissue>
    </source>
</reference>
<sequence>MKSHNVDLEKTYKAKSYNEEHYIYMRERKRERKKERKKEREAGHGSSLSVKL</sequence>
<accession>A0A822YZ13</accession>
<evidence type="ECO:0000313" key="3">
    <source>
        <dbReference type="Proteomes" id="UP000607653"/>
    </source>
</evidence>
<evidence type="ECO:0000313" key="2">
    <source>
        <dbReference type="EMBL" id="DAD39334.1"/>
    </source>
</evidence>
<comment type="caution">
    <text evidence="2">The sequence shown here is derived from an EMBL/GenBank/DDBJ whole genome shotgun (WGS) entry which is preliminary data.</text>
</comment>